<reference evidence="1 2" key="1">
    <citation type="journal article" date="2011" name="J. Bacteriol.">
        <title>Two new complete genome sequences offer insight into host and tissue specificity of plant pathogenic Xanthomonas spp.</title>
        <authorList>
            <person name="Bogdanove A.J."/>
            <person name="Koebnik R."/>
            <person name="Lu H."/>
            <person name="Furutani A."/>
            <person name="Angiuoli S.V."/>
            <person name="Patil P.B."/>
            <person name="Van Sluys M.A."/>
            <person name="Ryan R.P."/>
            <person name="Meyer D.F."/>
            <person name="Han S.W."/>
            <person name="Aparna G."/>
            <person name="Rajaram M."/>
            <person name="Delcher A.L."/>
            <person name="Phillippy A.M."/>
            <person name="Puiu D."/>
            <person name="Schatz M.C."/>
            <person name="Shumway M."/>
            <person name="Sommer D.D."/>
            <person name="Trapnell C."/>
            <person name="Benahmed F."/>
            <person name="Dimitrov G."/>
            <person name="Madupu R."/>
            <person name="Radune D."/>
            <person name="Sullivan S."/>
            <person name="Jha G."/>
            <person name="Ishihara H."/>
            <person name="Lee S.W."/>
            <person name="Pandey A."/>
            <person name="Sharma V."/>
            <person name="Sriariyanun M."/>
            <person name="Szurek B."/>
            <person name="Vera-Cruz C.M."/>
            <person name="Dorman K.S."/>
            <person name="Ronald P.C."/>
            <person name="Verdier V."/>
            <person name="Dow J.M."/>
            <person name="Sonti R.V."/>
            <person name="Tsuge S."/>
            <person name="Brendel V.P."/>
            <person name="Rabinowicz P.D."/>
            <person name="Leach J.E."/>
            <person name="White F.F."/>
            <person name="Salzberg S.L."/>
        </authorList>
    </citation>
    <scope>NUCLEOTIDE SEQUENCE [LARGE SCALE GENOMIC DNA]</scope>
    <source>
        <strain evidence="1 2">BLS256</strain>
    </source>
</reference>
<dbReference type="AlphaFoldDB" id="G7TA44"/>
<proteinExistence type="predicted"/>
<protein>
    <submittedName>
        <fullName evidence="1">Uncharacterized protein</fullName>
    </submittedName>
</protein>
<organism evidence="1 2">
    <name type="scientific">Xanthomonas oryzae pv. oryzicola (strain BLS256)</name>
    <dbReference type="NCBI Taxonomy" id="383407"/>
    <lineage>
        <taxon>Bacteria</taxon>
        <taxon>Pseudomonadati</taxon>
        <taxon>Pseudomonadota</taxon>
        <taxon>Gammaproteobacteria</taxon>
        <taxon>Lysobacterales</taxon>
        <taxon>Lysobacteraceae</taxon>
        <taxon>Xanthomonas</taxon>
    </lineage>
</organism>
<evidence type="ECO:0000313" key="2">
    <source>
        <dbReference type="Proteomes" id="UP000008851"/>
    </source>
</evidence>
<accession>G7TA44</accession>
<name>G7TA44_XANOB</name>
<dbReference type="EMBL" id="CP003057">
    <property type="protein sequence ID" value="AEQ97229.1"/>
    <property type="molecule type" value="Genomic_DNA"/>
</dbReference>
<dbReference type="Proteomes" id="UP000008851">
    <property type="component" value="Chromosome"/>
</dbReference>
<dbReference type="HOGENOM" id="CLU_3174809_0_0_6"/>
<dbReference type="KEGG" id="xor:XOC_3131"/>
<gene>
    <name evidence="1" type="ORF">XOC_3131</name>
</gene>
<sequence>MWCAHLARQCGAKCPQIRIAVRLYRRYAWCITTAISQPAGETARSLS</sequence>
<evidence type="ECO:0000313" key="1">
    <source>
        <dbReference type="EMBL" id="AEQ97229.1"/>
    </source>
</evidence>